<proteinExistence type="predicted"/>
<protein>
    <submittedName>
        <fullName evidence="1">Uncharacterized protein</fullName>
    </submittedName>
</protein>
<evidence type="ECO:0000313" key="1">
    <source>
        <dbReference type="EMBL" id="RLN16366.1"/>
    </source>
</evidence>
<gene>
    <name evidence="1" type="ORF">C2845_PM02G12550</name>
</gene>
<reference evidence="2" key="1">
    <citation type="journal article" date="2019" name="Nat. Commun.">
        <title>The genome of broomcorn millet.</title>
        <authorList>
            <person name="Zou C."/>
            <person name="Miki D."/>
            <person name="Li D."/>
            <person name="Tang Q."/>
            <person name="Xiao L."/>
            <person name="Rajput S."/>
            <person name="Deng P."/>
            <person name="Jia W."/>
            <person name="Huang R."/>
            <person name="Zhang M."/>
            <person name="Sun Y."/>
            <person name="Hu J."/>
            <person name="Fu X."/>
            <person name="Schnable P.S."/>
            <person name="Li F."/>
            <person name="Zhang H."/>
            <person name="Feng B."/>
            <person name="Zhu X."/>
            <person name="Liu R."/>
            <person name="Schnable J.C."/>
            <person name="Zhu J.-K."/>
            <person name="Zhang H."/>
        </authorList>
    </citation>
    <scope>NUCLEOTIDE SEQUENCE [LARGE SCALE GENOMIC DNA]</scope>
</reference>
<comment type="caution">
    <text evidence="1">The sequence shown here is derived from an EMBL/GenBank/DDBJ whole genome shotgun (WGS) entry which is preliminary data.</text>
</comment>
<keyword evidence="2" id="KW-1185">Reference proteome</keyword>
<dbReference type="EMBL" id="PQIB02000005">
    <property type="protein sequence ID" value="RLN16366.1"/>
    <property type="molecule type" value="Genomic_DNA"/>
</dbReference>
<dbReference type="Proteomes" id="UP000275267">
    <property type="component" value="Unassembled WGS sequence"/>
</dbReference>
<organism evidence="1 2">
    <name type="scientific">Panicum miliaceum</name>
    <name type="common">Proso millet</name>
    <name type="synonym">Broomcorn millet</name>
    <dbReference type="NCBI Taxonomy" id="4540"/>
    <lineage>
        <taxon>Eukaryota</taxon>
        <taxon>Viridiplantae</taxon>
        <taxon>Streptophyta</taxon>
        <taxon>Embryophyta</taxon>
        <taxon>Tracheophyta</taxon>
        <taxon>Spermatophyta</taxon>
        <taxon>Magnoliopsida</taxon>
        <taxon>Liliopsida</taxon>
        <taxon>Poales</taxon>
        <taxon>Poaceae</taxon>
        <taxon>PACMAD clade</taxon>
        <taxon>Panicoideae</taxon>
        <taxon>Panicodae</taxon>
        <taxon>Paniceae</taxon>
        <taxon>Panicinae</taxon>
        <taxon>Panicum</taxon>
        <taxon>Panicum sect. Panicum</taxon>
    </lineage>
</organism>
<evidence type="ECO:0000313" key="2">
    <source>
        <dbReference type="Proteomes" id="UP000275267"/>
    </source>
</evidence>
<accession>A0A3L6S8S8</accession>
<name>A0A3L6S8S8_PANMI</name>
<dbReference type="AlphaFoldDB" id="A0A3L6S8S8"/>
<sequence>MLLEGKKTVENLESKCDVTRFAPGSDSQPMHTKVLKEKQFLEPRSVMHVLDGSVESLVIYKGTWLHAVLQWIVEVGERERATQIII</sequence>